<comment type="caution">
    <text evidence="1">The sequence shown here is derived from an EMBL/GenBank/DDBJ whole genome shotgun (WGS) entry which is preliminary data.</text>
</comment>
<feature type="non-terminal residue" evidence="1">
    <location>
        <position position="1"/>
    </location>
</feature>
<reference evidence="1" key="1">
    <citation type="submission" date="2018-05" db="EMBL/GenBank/DDBJ databases">
        <title>Draft genome of Mucuna pruriens seed.</title>
        <authorList>
            <person name="Nnadi N.E."/>
            <person name="Vos R."/>
            <person name="Hasami M.H."/>
            <person name="Devisetty U.K."/>
            <person name="Aguiy J.C."/>
        </authorList>
    </citation>
    <scope>NUCLEOTIDE SEQUENCE [LARGE SCALE GENOMIC DNA]</scope>
    <source>
        <strain evidence="1">JCA_2017</strain>
    </source>
</reference>
<gene>
    <name evidence="1" type="ORF">CR513_50210</name>
</gene>
<evidence type="ECO:0000313" key="2">
    <source>
        <dbReference type="Proteomes" id="UP000257109"/>
    </source>
</evidence>
<evidence type="ECO:0000313" key="1">
    <source>
        <dbReference type="EMBL" id="RDX70539.1"/>
    </source>
</evidence>
<protein>
    <submittedName>
        <fullName evidence="1">Uncharacterized protein</fullName>
    </submittedName>
</protein>
<dbReference type="EMBL" id="QJKJ01011671">
    <property type="protein sequence ID" value="RDX70539.1"/>
    <property type="molecule type" value="Genomic_DNA"/>
</dbReference>
<proteinExistence type="predicted"/>
<keyword evidence="2" id="KW-1185">Reference proteome</keyword>
<dbReference type="AlphaFoldDB" id="A0A371EX19"/>
<dbReference type="Proteomes" id="UP000257109">
    <property type="component" value="Unassembled WGS sequence"/>
</dbReference>
<accession>A0A371EX19</accession>
<organism evidence="1 2">
    <name type="scientific">Mucuna pruriens</name>
    <name type="common">Velvet bean</name>
    <name type="synonym">Dolichos pruriens</name>
    <dbReference type="NCBI Taxonomy" id="157652"/>
    <lineage>
        <taxon>Eukaryota</taxon>
        <taxon>Viridiplantae</taxon>
        <taxon>Streptophyta</taxon>
        <taxon>Embryophyta</taxon>
        <taxon>Tracheophyta</taxon>
        <taxon>Spermatophyta</taxon>
        <taxon>Magnoliopsida</taxon>
        <taxon>eudicotyledons</taxon>
        <taxon>Gunneridae</taxon>
        <taxon>Pentapetalae</taxon>
        <taxon>rosids</taxon>
        <taxon>fabids</taxon>
        <taxon>Fabales</taxon>
        <taxon>Fabaceae</taxon>
        <taxon>Papilionoideae</taxon>
        <taxon>50 kb inversion clade</taxon>
        <taxon>NPAAA clade</taxon>
        <taxon>indigoferoid/millettioid clade</taxon>
        <taxon>Phaseoleae</taxon>
        <taxon>Mucuna</taxon>
    </lineage>
</organism>
<sequence>MGLSLEGELIKLAHHRDLEMLHGVSISIQHVVFYAYTMQLFQFLKIYTKFIIQKLRDLILKIHTSGYIQVSLSIYTCRASNYTFSAGDICTLVEHLYSSYFLTIKIFS</sequence>
<name>A0A371EX19_MUCPR</name>